<dbReference type="EMBL" id="CP016895">
    <property type="protein sequence ID" value="AOA58061.1"/>
    <property type="molecule type" value="Genomic_DNA"/>
</dbReference>
<reference evidence="1 2" key="1">
    <citation type="submission" date="2016-08" db="EMBL/GenBank/DDBJ databases">
        <authorList>
            <person name="Seilhamer J.J."/>
        </authorList>
    </citation>
    <scope>NUCLEOTIDE SEQUENCE [LARGE SCALE GENOMIC DNA]</scope>
    <source>
        <strain evidence="1 2">BRTC-1</strain>
    </source>
</reference>
<gene>
    <name evidence="1" type="ORF">BFG52_06655</name>
</gene>
<dbReference type="OrthoDB" id="333393at2"/>
<name>A0A1B2LYR0_9GAMM</name>
<accession>A0A1B2LYR0</accession>
<organism evidence="1 2">
    <name type="scientific">Acinetobacter larvae</name>
    <dbReference type="NCBI Taxonomy" id="1789224"/>
    <lineage>
        <taxon>Bacteria</taxon>
        <taxon>Pseudomonadati</taxon>
        <taxon>Pseudomonadota</taxon>
        <taxon>Gammaproteobacteria</taxon>
        <taxon>Moraxellales</taxon>
        <taxon>Moraxellaceae</taxon>
        <taxon>Acinetobacter</taxon>
    </lineage>
</organism>
<dbReference type="RefSeq" id="WP_067553813.1">
    <property type="nucleotide sequence ID" value="NZ_CP016895.1"/>
</dbReference>
<dbReference type="AlphaFoldDB" id="A0A1B2LYR0"/>
<dbReference type="Proteomes" id="UP000093391">
    <property type="component" value="Chromosome"/>
</dbReference>
<evidence type="ECO:0000313" key="2">
    <source>
        <dbReference type="Proteomes" id="UP000093391"/>
    </source>
</evidence>
<evidence type="ECO:0000313" key="1">
    <source>
        <dbReference type="EMBL" id="AOA58061.1"/>
    </source>
</evidence>
<proteinExistence type="predicted"/>
<keyword evidence="2" id="KW-1185">Reference proteome</keyword>
<sequence length="278" mass="32976">MLEFKLWRKASKQPYSEYKDVKQITVLQLKQMYNIYKKYYENTSFELFESDFLQKTGVFLIFAPIHQRVVGFSTITERDFLVGEKAQHGFFSGDTIIEKEYWGTRALQRAMMRYIFRYKLKYPTQSVYWLLISKGFKTYLLLANNYQRYYPNLDHHHSYLKDYVQSYCETYFKSYYDSRTGLLNFGDDYQALKQQVAPIHASLRQQHLKIDFFEQCNPTWVQGTELPCIGEVTWRDMFAAIKGHLLKPISKGRADAQDDFIELKPHVSTTLAPLQQVA</sequence>
<dbReference type="STRING" id="1789224.BFG52_06655"/>
<protein>
    <submittedName>
        <fullName evidence="1">Uncharacterized protein</fullName>
    </submittedName>
</protein>
<dbReference type="KEGG" id="ala:BFG52_06655"/>